<dbReference type="InterPro" id="IPR022496">
    <property type="entry name" value="T6A_TsaB"/>
</dbReference>
<keyword evidence="4" id="KW-0963">Cytoplasm</keyword>
<dbReference type="GO" id="GO:0005829">
    <property type="term" value="C:cytosol"/>
    <property type="evidence" value="ECO:0007669"/>
    <property type="project" value="TreeGrafter"/>
</dbReference>
<dbReference type="PANTHER" id="PTHR11735">
    <property type="entry name" value="TRNA N6-ADENOSINE THREONYLCARBAMOYLTRANSFERASE"/>
    <property type="match status" value="1"/>
</dbReference>
<evidence type="ECO:0000313" key="8">
    <source>
        <dbReference type="Proteomes" id="UP000232693"/>
    </source>
</evidence>
<gene>
    <name evidence="7" type="primary">tsaB</name>
    <name evidence="7" type="ORF">CW740_04955</name>
</gene>
<evidence type="ECO:0000256" key="1">
    <source>
        <dbReference type="ARBA" id="ARBA00004496"/>
    </source>
</evidence>
<dbReference type="Proteomes" id="UP000232693">
    <property type="component" value="Chromosome"/>
</dbReference>
<reference evidence="7 8" key="1">
    <citation type="submission" date="2017-12" db="EMBL/GenBank/DDBJ databases">
        <title>Kangiella profundi FT102 completed genome.</title>
        <authorList>
            <person name="Xu J."/>
            <person name="Wang J."/>
            <person name="Lu Y."/>
        </authorList>
    </citation>
    <scope>NUCLEOTIDE SEQUENCE [LARGE SCALE GENOMIC DNA]</scope>
    <source>
        <strain evidence="7 8">FT102</strain>
    </source>
</reference>
<accession>A0A2K9A450</accession>
<evidence type="ECO:0000256" key="3">
    <source>
        <dbReference type="ARBA" id="ARBA00019012"/>
    </source>
</evidence>
<dbReference type="KEGG" id="kpd:CW740_04955"/>
<dbReference type="SUPFAM" id="SSF53067">
    <property type="entry name" value="Actin-like ATPase domain"/>
    <property type="match status" value="2"/>
</dbReference>
<comment type="similarity">
    <text evidence="2">Belongs to the KAE1 / TsaD family. TsaB subfamily.</text>
</comment>
<organism evidence="7 8">
    <name type="scientific">Kangiella profundi</name>
    <dbReference type="NCBI Taxonomy" id="1561924"/>
    <lineage>
        <taxon>Bacteria</taxon>
        <taxon>Pseudomonadati</taxon>
        <taxon>Pseudomonadota</taxon>
        <taxon>Gammaproteobacteria</taxon>
        <taxon>Kangiellales</taxon>
        <taxon>Kangiellaceae</taxon>
        <taxon>Kangiella</taxon>
    </lineage>
</organism>
<dbReference type="PANTHER" id="PTHR11735:SF11">
    <property type="entry name" value="TRNA THREONYLCARBAMOYLADENOSINE BIOSYNTHESIS PROTEIN TSAB"/>
    <property type="match status" value="1"/>
</dbReference>
<comment type="subcellular location">
    <subcellularLocation>
        <location evidence="1">Cytoplasm</location>
    </subcellularLocation>
</comment>
<keyword evidence="5" id="KW-0819">tRNA processing</keyword>
<dbReference type="AlphaFoldDB" id="A0A2K9A450"/>
<evidence type="ECO:0000256" key="4">
    <source>
        <dbReference type="ARBA" id="ARBA00022490"/>
    </source>
</evidence>
<evidence type="ECO:0000256" key="2">
    <source>
        <dbReference type="ARBA" id="ARBA00010493"/>
    </source>
</evidence>
<dbReference type="FunFam" id="3.30.420.40:FF:000097">
    <property type="entry name" value="tRNA threonylcarbamoyladenosine biosynthesis protein TsaB"/>
    <property type="match status" value="1"/>
</dbReference>
<dbReference type="InterPro" id="IPR043129">
    <property type="entry name" value="ATPase_NBD"/>
</dbReference>
<evidence type="ECO:0000256" key="5">
    <source>
        <dbReference type="ARBA" id="ARBA00022694"/>
    </source>
</evidence>
<keyword evidence="8" id="KW-1185">Reference proteome</keyword>
<dbReference type="GO" id="GO:0016740">
    <property type="term" value="F:transferase activity"/>
    <property type="evidence" value="ECO:0007669"/>
    <property type="project" value="UniProtKB-KW"/>
</dbReference>
<dbReference type="EMBL" id="CP025120">
    <property type="protein sequence ID" value="AUD78635.1"/>
    <property type="molecule type" value="Genomic_DNA"/>
</dbReference>
<name>A0A2K9A450_9GAMM</name>
<evidence type="ECO:0000313" key="7">
    <source>
        <dbReference type="EMBL" id="AUD78635.1"/>
    </source>
</evidence>
<dbReference type="RefSeq" id="WP_106646497.1">
    <property type="nucleotide sequence ID" value="NZ_BMGO01000002.1"/>
</dbReference>
<protein>
    <recommendedName>
        <fullName evidence="3">tRNA threonylcarbamoyladenosine biosynthesis protein TsaB</fullName>
    </recommendedName>
    <alternativeName>
        <fullName evidence="6">t(6)A37 threonylcarbamoyladenosine biosynthesis protein TsaB</fullName>
    </alternativeName>
</protein>
<dbReference type="CDD" id="cd24032">
    <property type="entry name" value="ASKHA_NBD_TsaB"/>
    <property type="match status" value="1"/>
</dbReference>
<dbReference type="InterPro" id="IPR000905">
    <property type="entry name" value="Gcp-like_dom"/>
</dbReference>
<dbReference type="OrthoDB" id="9809995at2"/>
<dbReference type="GO" id="GO:0002949">
    <property type="term" value="P:tRNA threonylcarbamoyladenosine modification"/>
    <property type="evidence" value="ECO:0007669"/>
    <property type="project" value="InterPro"/>
</dbReference>
<dbReference type="Gene3D" id="3.30.420.40">
    <property type="match status" value="2"/>
</dbReference>
<dbReference type="NCBIfam" id="TIGR03725">
    <property type="entry name" value="T6A_YeaZ"/>
    <property type="match status" value="1"/>
</dbReference>
<proteinExistence type="inferred from homology"/>
<keyword evidence="7" id="KW-0808">Transferase</keyword>
<dbReference type="Pfam" id="PF00814">
    <property type="entry name" value="TsaD"/>
    <property type="match status" value="1"/>
</dbReference>
<sequence length="235" mass="25214">MSNILVIDTSTEACSVALQSGEQVYSNYKVAPRQHGELVLPMIDSLLEQAQIKLSELDVIGYGQGPGAFTGLRICISIVQGLAYGAGVPVVGVSSLQAMAQAAYQSTGEKNILSAIDARMGEVYWGVYQFQDGLMTLVGDEEVAEPDSVTISQLKPSIIYRAVGSGWQTYPDQLAQRSNVSLVIEETVSFPDAEKMLPWVSEQLAKGAAVDAEQAQPVYLRNNVAKKVSEQGKPA</sequence>
<evidence type="ECO:0000256" key="6">
    <source>
        <dbReference type="ARBA" id="ARBA00032446"/>
    </source>
</evidence>